<keyword evidence="12 14" id="KW-0472">Membrane</keyword>
<dbReference type="EMBL" id="JNAX01000011">
    <property type="protein sequence ID" value="KGG20685.1"/>
    <property type="molecule type" value="Genomic_DNA"/>
</dbReference>
<accession>A0A0A2C721</accession>
<name>A0A0A2C721_PROMR</name>
<keyword evidence="4" id="KW-1003">Cell membrane</keyword>
<gene>
    <name evidence="17" type="ORF">EV03_1186</name>
</gene>
<dbReference type="GO" id="GO:0009252">
    <property type="term" value="P:peptidoglycan biosynthetic process"/>
    <property type="evidence" value="ECO:0007669"/>
    <property type="project" value="UniProtKB-KW"/>
</dbReference>
<feature type="transmembrane region" description="Helical" evidence="14">
    <location>
        <begin position="21"/>
        <end position="41"/>
    </location>
</feature>
<evidence type="ECO:0000256" key="4">
    <source>
        <dbReference type="ARBA" id="ARBA00022475"/>
    </source>
</evidence>
<organism evidence="17 18">
    <name type="scientific">Prochlorococcus marinus str. PAC1</name>
    <dbReference type="NCBI Taxonomy" id="59924"/>
    <lineage>
        <taxon>Bacteria</taxon>
        <taxon>Bacillati</taxon>
        <taxon>Cyanobacteriota</taxon>
        <taxon>Cyanophyceae</taxon>
        <taxon>Synechococcales</taxon>
        <taxon>Prochlorococcaceae</taxon>
        <taxon>Prochlorococcus</taxon>
    </lineage>
</organism>
<comment type="caution">
    <text evidence="17">The sequence shown here is derived from an EMBL/GenBank/DDBJ whole genome shotgun (WGS) entry which is preliminary data.</text>
</comment>
<evidence type="ECO:0000313" key="18">
    <source>
        <dbReference type="Proteomes" id="UP000030392"/>
    </source>
</evidence>
<dbReference type="Proteomes" id="UP000030392">
    <property type="component" value="Unassembled WGS sequence"/>
</dbReference>
<dbReference type="GO" id="GO:0009002">
    <property type="term" value="F:serine-type D-Ala-D-Ala carboxypeptidase activity"/>
    <property type="evidence" value="ECO:0007669"/>
    <property type="project" value="InterPro"/>
</dbReference>
<dbReference type="GO" id="GO:0005886">
    <property type="term" value="C:plasma membrane"/>
    <property type="evidence" value="ECO:0007669"/>
    <property type="project" value="UniProtKB-SubCell"/>
</dbReference>
<dbReference type="SUPFAM" id="SSF56601">
    <property type="entry name" value="beta-lactamase/transpeptidase-like"/>
    <property type="match status" value="1"/>
</dbReference>
<keyword evidence="11 14" id="KW-1133">Transmembrane helix</keyword>
<evidence type="ECO:0000256" key="1">
    <source>
        <dbReference type="ARBA" id="ARBA00004167"/>
    </source>
</evidence>
<dbReference type="GO" id="GO:0008360">
    <property type="term" value="P:regulation of cell shape"/>
    <property type="evidence" value="ECO:0007669"/>
    <property type="project" value="UniProtKB-KW"/>
</dbReference>
<dbReference type="InterPro" id="IPR001460">
    <property type="entry name" value="PCN-bd_Tpept"/>
</dbReference>
<comment type="subcellular location">
    <subcellularLocation>
        <location evidence="2">Cell membrane</location>
    </subcellularLocation>
    <subcellularLocation>
        <location evidence="1">Membrane</location>
        <topology evidence="1">Single-pass membrane protein</topology>
    </subcellularLocation>
</comment>
<proteinExistence type="inferred from homology"/>
<evidence type="ECO:0000256" key="6">
    <source>
        <dbReference type="ARBA" id="ARBA00022670"/>
    </source>
</evidence>
<reference evidence="18" key="1">
    <citation type="journal article" date="2014" name="Sci. Data">
        <title>Genomes of diverse isolates of the marine cyanobacterium Prochlorococcus.</title>
        <authorList>
            <person name="Biller S."/>
            <person name="Berube P."/>
            <person name="Thompson J."/>
            <person name="Kelly L."/>
            <person name="Roggensack S."/>
            <person name="Awad L."/>
            <person name="Roache-Johnson K."/>
            <person name="Ding H."/>
            <person name="Giovannoni S.J."/>
            <person name="Moore L.R."/>
            <person name="Chisholm S.W."/>
        </authorList>
    </citation>
    <scope>NUCLEOTIDE SEQUENCE [LARGE SCALE GENOMIC DNA]</scope>
    <source>
        <strain evidence="18">PAC1</strain>
    </source>
</reference>
<evidence type="ECO:0000256" key="8">
    <source>
        <dbReference type="ARBA" id="ARBA00022801"/>
    </source>
</evidence>
<feature type="domain" description="Penicillin-binding protein dimerisation" evidence="16">
    <location>
        <begin position="64"/>
        <end position="234"/>
    </location>
</feature>
<evidence type="ECO:0000256" key="14">
    <source>
        <dbReference type="SAM" id="Phobius"/>
    </source>
</evidence>
<keyword evidence="5" id="KW-0997">Cell inner membrane</keyword>
<dbReference type="Gene3D" id="3.40.710.10">
    <property type="entry name" value="DD-peptidase/beta-lactamase superfamily"/>
    <property type="match status" value="1"/>
</dbReference>
<feature type="domain" description="Penicillin-binding protein transpeptidase" evidence="15">
    <location>
        <begin position="269"/>
        <end position="590"/>
    </location>
</feature>
<evidence type="ECO:0000256" key="2">
    <source>
        <dbReference type="ARBA" id="ARBA00004236"/>
    </source>
</evidence>
<evidence type="ECO:0000256" key="9">
    <source>
        <dbReference type="ARBA" id="ARBA00022960"/>
    </source>
</evidence>
<evidence type="ECO:0000259" key="16">
    <source>
        <dbReference type="Pfam" id="PF03717"/>
    </source>
</evidence>
<protein>
    <submittedName>
        <fullName evidence="17">Cell division protein FtsI (Peptidoglycan synthetase)</fullName>
        <ecNumber evidence="17">2.4.1.129</ecNumber>
    </submittedName>
</protein>
<evidence type="ECO:0000256" key="11">
    <source>
        <dbReference type="ARBA" id="ARBA00022989"/>
    </source>
</evidence>
<keyword evidence="17" id="KW-0808">Transferase</keyword>
<evidence type="ECO:0000256" key="3">
    <source>
        <dbReference type="ARBA" id="ARBA00007171"/>
    </source>
</evidence>
<dbReference type="PANTHER" id="PTHR30627">
    <property type="entry name" value="PEPTIDOGLYCAN D,D-TRANSPEPTIDASE"/>
    <property type="match status" value="1"/>
</dbReference>
<keyword evidence="17" id="KW-0131">Cell cycle</keyword>
<dbReference type="GO" id="GO:0006508">
    <property type="term" value="P:proteolysis"/>
    <property type="evidence" value="ECO:0007669"/>
    <property type="project" value="UniProtKB-KW"/>
</dbReference>
<comment type="similarity">
    <text evidence="3">Belongs to the transpeptidase family.</text>
</comment>
<keyword evidence="6" id="KW-0645">Protease</keyword>
<dbReference type="Pfam" id="PF03717">
    <property type="entry name" value="PBP_dimer"/>
    <property type="match status" value="1"/>
</dbReference>
<sequence length="609" mass="67498">MKKKEKLHLSSKKHVGAFNQPLIFFLFICLIFSVTGARLFWIQIIRGSYYKKLSEENRVKLIANPPIRGRLLDRNGVVLADNKLFYSLSIQPRLLTNSEWIDLRNSLSDLLNVSTDQLEIAFNRSNSDTPYKKVLLTDLSVEQVIRFKEQENNLYGAQIDIGLIRNYPYKSLAAHALGYTQLITQNEFSKLSERGYKLSDRIGRTGIEAAFEAQLRGAWGGEMLEIDSMGTVQRSLGLKLPKAGRDIKLTLDLELQRTAEKVLSDKIGGAIVAIDPHTGAIRAIASQPTFDLNFFSQPFTTKQYNNLFLSSNLPLLSRVFNAYDPGSTWKPITAIAGMESGKFPASKKLNTVPCITYGSHCFPEYNKRGFGWIGYEDAFRVSSNTFFYQVGVGSGSKALYDAATKLGFANYTGIETFLDENKGLVGNKKWADEGRGWGNPGETPWIVEDMASASIGQSVVLVTPLQLARAYAVFANGGYLITPHLVDAKINWRSEKYLKKVDIEDTTLDTIRRGLRKVVTSGTGMGINLDNSILPPVAGKTGTAEDSSGGDDHAWFAAFAPYDSGEIVIVAFAQNTPGGGSVHALPMARKMLQTWYEQQSNNELTRSKD</sequence>
<keyword evidence="10" id="KW-0573">Peptidoglycan synthesis</keyword>
<dbReference type="InterPro" id="IPR005311">
    <property type="entry name" value="PBP_dimer"/>
</dbReference>
<dbReference type="InterPro" id="IPR012338">
    <property type="entry name" value="Beta-lactam/transpept-like"/>
</dbReference>
<dbReference type="AlphaFoldDB" id="A0A0A2C721"/>
<dbReference type="GO" id="GO:0071972">
    <property type="term" value="F:peptidoglycan L,D-transpeptidase activity"/>
    <property type="evidence" value="ECO:0007669"/>
    <property type="project" value="TreeGrafter"/>
</dbReference>
<evidence type="ECO:0000313" key="17">
    <source>
        <dbReference type="EMBL" id="KGG20685.1"/>
    </source>
</evidence>
<dbReference type="InterPro" id="IPR036138">
    <property type="entry name" value="PBP_dimer_sf"/>
</dbReference>
<evidence type="ECO:0000259" key="15">
    <source>
        <dbReference type="Pfam" id="PF00905"/>
    </source>
</evidence>
<keyword evidence="9" id="KW-0133">Cell shape</keyword>
<dbReference type="Pfam" id="PF00905">
    <property type="entry name" value="Transpeptidase"/>
    <property type="match status" value="1"/>
</dbReference>
<dbReference type="RefSeq" id="WP_036906128.1">
    <property type="nucleotide sequence ID" value="NZ_CP138967.1"/>
</dbReference>
<evidence type="ECO:0000256" key="10">
    <source>
        <dbReference type="ARBA" id="ARBA00022984"/>
    </source>
</evidence>
<dbReference type="GO" id="GO:0016757">
    <property type="term" value="F:glycosyltransferase activity"/>
    <property type="evidence" value="ECO:0007669"/>
    <property type="project" value="UniProtKB-KW"/>
</dbReference>
<keyword evidence="17" id="KW-0132">Cell division</keyword>
<keyword evidence="17" id="KW-0328">Glycosyltransferase</keyword>
<dbReference type="GO" id="GO:0008658">
    <property type="term" value="F:penicillin binding"/>
    <property type="evidence" value="ECO:0007669"/>
    <property type="project" value="InterPro"/>
</dbReference>
<dbReference type="GO" id="GO:0071555">
    <property type="term" value="P:cell wall organization"/>
    <property type="evidence" value="ECO:0007669"/>
    <property type="project" value="UniProtKB-KW"/>
</dbReference>
<keyword evidence="7 14" id="KW-0812">Transmembrane</keyword>
<evidence type="ECO:0000256" key="12">
    <source>
        <dbReference type="ARBA" id="ARBA00023136"/>
    </source>
</evidence>
<dbReference type="Gene3D" id="3.90.1310.10">
    <property type="entry name" value="Penicillin-binding protein 2a (Domain 2)"/>
    <property type="match status" value="1"/>
</dbReference>
<dbReference type="PANTHER" id="PTHR30627:SF2">
    <property type="entry name" value="PEPTIDOGLYCAN D,D-TRANSPEPTIDASE MRDA"/>
    <property type="match status" value="1"/>
</dbReference>
<evidence type="ECO:0000256" key="5">
    <source>
        <dbReference type="ARBA" id="ARBA00022519"/>
    </source>
</evidence>
<evidence type="ECO:0000256" key="13">
    <source>
        <dbReference type="ARBA" id="ARBA00023316"/>
    </source>
</evidence>
<dbReference type="EC" id="2.4.1.129" evidence="17"/>
<dbReference type="InterPro" id="IPR050515">
    <property type="entry name" value="Beta-lactam/transpept"/>
</dbReference>
<dbReference type="InterPro" id="IPR017790">
    <property type="entry name" value="Penicillin-binding_protein_2"/>
</dbReference>
<keyword evidence="13" id="KW-0961">Cell wall biogenesis/degradation</keyword>
<dbReference type="NCBIfam" id="TIGR03423">
    <property type="entry name" value="pbp2_mrdA"/>
    <property type="match status" value="1"/>
</dbReference>
<keyword evidence="8" id="KW-0378">Hydrolase</keyword>
<evidence type="ECO:0000256" key="7">
    <source>
        <dbReference type="ARBA" id="ARBA00022692"/>
    </source>
</evidence>
<dbReference type="Gene3D" id="3.30.1390.30">
    <property type="entry name" value="Penicillin-binding protein 2a, domain 3"/>
    <property type="match status" value="1"/>
</dbReference>
<dbReference type="SUPFAM" id="SSF56519">
    <property type="entry name" value="Penicillin binding protein dimerisation domain"/>
    <property type="match status" value="1"/>
</dbReference>
<dbReference type="GO" id="GO:0051301">
    <property type="term" value="P:cell division"/>
    <property type="evidence" value="ECO:0007669"/>
    <property type="project" value="UniProtKB-KW"/>
</dbReference>